<feature type="transmembrane region" description="Helical" evidence="5">
    <location>
        <begin position="51"/>
        <end position="70"/>
    </location>
</feature>
<dbReference type="InterPro" id="IPR052165">
    <property type="entry name" value="Membrane_assoc_protease"/>
</dbReference>
<evidence type="ECO:0000313" key="8">
    <source>
        <dbReference type="Proteomes" id="UP000532147"/>
    </source>
</evidence>
<dbReference type="RefSeq" id="WP_171534317.1">
    <property type="nucleotide sequence ID" value="NZ_JABERH010000016.1"/>
</dbReference>
<keyword evidence="3 5" id="KW-1133">Transmembrane helix</keyword>
<dbReference type="GO" id="GO:0005886">
    <property type="term" value="C:plasma membrane"/>
    <property type="evidence" value="ECO:0007669"/>
    <property type="project" value="TreeGrafter"/>
</dbReference>
<evidence type="ECO:0000256" key="1">
    <source>
        <dbReference type="ARBA" id="ARBA00004141"/>
    </source>
</evidence>
<dbReference type="Proteomes" id="UP000532147">
    <property type="component" value="Unassembled WGS sequence"/>
</dbReference>
<dbReference type="SUPFAM" id="SSF141322">
    <property type="entry name" value="NfeD domain-like"/>
    <property type="match status" value="1"/>
</dbReference>
<keyword evidence="4 5" id="KW-0472">Membrane</keyword>
<dbReference type="PANTHER" id="PTHR33507:SF3">
    <property type="entry name" value="INNER MEMBRANE PROTEIN YBBJ"/>
    <property type="match status" value="1"/>
</dbReference>
<comment type="caution">
    <text evidence="7">The sequence shown here is derived from an EMBL/GenBank/DDBJ whole genome shotgun (WGS) entry which is preliminary data.</text>
</comment>
<evidence type="ECO:0000256" key="5">
    <source>
        <dbReference type="SAM" id="Phobius"/>
    </source>
</evidence>
<protein>
    <submittedName>
        <fullName evidence="7">NfeD family protein</fullName>
    </submittedName>
</protein>
<dbReference type="Pfam" id="PF01957">
    <property type="entry name" value="NfeD"/>
    <property type="match status" value="1"/>
</dbReference>
<evidence type="ECO:0000313" key="7">
    <source>
        <dbReference type="EMBL" id="NNH38423.1"/>
    </source>
</evidence>
<dbReference type="Gene3D" id="2.40.50.140">
    <property type="entry name" value="Nucleic acid-binding proteins"/>
    <property type="match status" value="1"/>
</dbReference>
<feature type="domain" description="NfeD-like C-terminal" evidence="6">
    <location>
        <begin position="88"/>
        <end position="149"/>
    </location>
</feature>
<dbReference type="AlphaFoldDB" id="A0A8E4GLJ5"/>
<sequence>MEFAFEPWHWFVLGILLILSELVIPAFAALWFGLAAIMVGVLLWMFPMMGFITQIVTWIILSVLCTLLWFKFIKPLSIDKTKAGLSREATIGQVGMVIQTHMEHDLITVRFPMPVLGSDEWNCRTLAPVQVGDRVRVVDILGNDLVVKPHHSHNENT</sequence>
<comment type="subcellular location">
    <subcellularLocation>
        <location evidence="1">Membrane</location>
        <topology evidence="1">Multi-pass membrane protein</topology>
    </subcellularLocation>
</comment>
<accession>A0A8E4GLJ5</accession>
<feature type="transmembrane region" description="Helical" evidence="5">
    <location>
        <begin position="12"/>
        <end position="45"/>
    </location>
</feature>
<evidence type="ECO:0000256" key="4">
    <source>
        <dbReference type="ARBA" id="ARBA00023136"/>
    </source>
</evidence>
<dbReference type="InterPro" id="IPR012340">
    <property type="entry name" value="NA-bd_OB-fold"/>
</dbReference>
<proteinExistence type="predicted"/>
<name>A0A8E4GLJ5_9GAMM</name>
<evidence type="ECO:0000259" key="6">
    <source>
        <dbReference type="Pfam" id="PF01957"/>
    </source>
</evidence>
<reference evidence="7 8" key="1">
    <citation type="submission" date="2020-04" db="EMBL/GenBank/DDBJ databases">
        <title>Acinetobacter Taxon 24.</title>
        <authorList>
            <person name="Nemec A."/>
            <person name="Radolfova-Krizova L."/>
            <person name="Higgins P.G."/>
            <person name="Spanelova P."/>
        </authorList>
    </citation>
    <scope>NUCLEOTIDE SEQUENCE [LARGE SCALE GENOMIC DNA]</scope>
    <source>
        <strain evidence="7 8">ANC 4280</strain>
    </source>
</reference>
<dbReference type="InterPro" id="IPR002810">
    <property type="entry name" value="NfeD-like_C"/>
</dbReference>
<evidence type="ECO:0000256" key="2">
    <source>
        <dbReference type="ARBA" id="ARBA00022692"/>
    </source>
</evidence>
<evidence type="ECO:0000256" key="3">
    <source>
        <dbReference type="ARBA" id="ARBA00022989"/>
    </source>
</evidence>
<organism evidence="7 8">
    <name type="scientific">Acinetobacter terrae</name>
    <dbReference type="NCBI Taxonomy" id="2731247"/>
    <lineage>
        <taxon>Bacteria</taxon>
        <taxon>Pseudomonadati</taxon>
        <taxon>Pseudomonadota</taxon>
        <taxon>Gammaproteobacteria</taxon>
        <taxon>Moraxellales</taxon>
        <taxon>Moraxellaceae</taxon>
        <taxon>Acinetobacter</taxon>
        <taxon>Acinetobacter Taxon 24</taxon>
    </lineage>
</organism>
<dbReference type="EMBL" id="JABERH010000016">
    <property type="protein sequence ID" value="NNH38423.1"/>
    <property type="molecule type" value="Genomic_DNA"/>
</dbReference>
<dbReference type="PANTHER" id="PTHR33507">
    <property type="entry name" value="INNER MEMBRANE PROTEIN YBBJ"/>
    <property type="match status" value="1"/>
</dbReference>
<keyword evidence="2 5" id="KW-0812">Transmembrane</keyword>
<gene>
    <name evidence="7" type="ORF">HLH11_07115</name>
</gene>